<feature type="domain" description="GmrSD restriction endonucleases C-terminal" evidence="1">
    <location>
        <begin position="12"/>
        <end position="73"/>
    </location>
</feature>
<reference evidence="2 3" key="1">
    <citation type="submission" date="2024-04" db="EMBL/GenBank/DDBJ databases">
        <title>Draft genome sequence of Thalassolituus maritimus NBRC 116585.</title>
        <authorList>
            <person name="Miyakawa T."/>
            <person name="Kusuya Y."/>
            <person name="Miura T."/>
        </authorList>
    </citation>
    <scope>NUCLEOTIDE SEQUENCE [LARGE SCALE GENOMIC DNA]</scope>
    <source>
        <strain evidence="2 3">5NW40-0001</strain>
    </source>
</reference>
<dbReference type="EMBL" id="BAABWH010000006">
    <property type="protein sequence ID" value="GAA6146270.1"/>
    <property type="molecule type" value="Genomic_DNA"/>
</dbReference>
<dbReference type="Pfam" id="PF07510">
    <property type="entry name" value="GmrSD_C"/>
    <property type="match status" value="1"/>
</dbReference>
<evidence type="ECO:0000259" key="1">
    <source>
        <dbReference type="Pfam" id="PF07510"/>
    </source>
</evidence>
<organism evidence="2 3">
    <name type="scientific">Thalassolituus maritimus</name>
    <dbReference type="NCBI Taxonomy" id="484498"/>
    <lineage>
        <taxon>Bacteria</taxon>
        <taxon>Pseudomonadati</taxon>
        <taxon>Pseudomonadota</taxon>
        <taxon>Gammaproteobacteria</taxon>
        <taxon>Oceanospirillales</taxon>
        <taxon>Oceanospirillaceae</taxon>
        <taxon>Thalassolituus</taxon>
    </lineage>
</organism>
<dbReference type="InterPro" id="IPR011089">
    <property type="entry name" value="GmrSD_C"/>
</dbReference>
<keyword evidence="3" id="KW-1185">Reference proteome</keyword>
<protein>
    <recommendedName>
        <fullName evidence="1">GmrSD restriction endonucleases C-terminal domain-containing protein</fullName>
    </recommendedName>
</protein>
<dbReference type="PANTHER" id="PTHR24094">
    <property type="entry name" value="SECRETED PROTEIN"/>
    <property type="match status" value="1"/>
</dbReference>
<sequence>MYSGKLIHDATVIDIDHVVPLKWAWDHGANEWTRERRIEFANDPVNLLAVEASLNRQKGAKGPGEWQPPTNQCQYLSRFRRIAIKYDLAPNLVPPC</sequence>
<evidence type="ECO:0000313" key="2">
    <source>
        <dbReference type="EMBL" id="GAA6146270.1"/>
    </source>
</evidence>
<dbReference type="PANTHER" id="PTHR24094:SF15">
    <property type="entry name" value="AMP-DEPENDENT SYNTHETASE_LIGASE DOMAIN-CONTAINING PROTEIN-RELATED"/>
    <property type="match status" value="1"/>
</dbReference>
<proteinExistence type="predicted"/>
<comment type="caution">
    <text evidence="2">The sequence shown here is derived from an EMBL/GenBank/DDBJ whole genome shotgun (WGS) entry which is preliminary data.</text>
</comment>
<gene>
    <name evidence="2" type="ORF">NBRC116585_23880</name>
</gene>
<accession>A0ABQ0A1J6</accession>
<dbReference type="Proteomes" id="UP001481413">
    <property type="component" value="Unassembled WGS sequence"/>
</dbReference>
<name>A0ABQ0A1J6_9GAMM</name>
<evidence type="ECO:0000313" key="3">
    <source>
        <dbReference type="Proteomes" id="UP001481413"/>
    </source>
</evidence>